<keyword evidence="1" id="KW-0732">Signal</keyword>
<proteinExistence type="predicted"/>
<organism evidence="2 3">
    <name type="scientific">Rhizomicrobium electricum</name>
    <dbReference type="NCBI Taxonomy" id="480070"/>
    <lineage>
        <taxon>Bacteria</taxon>
        <taxon>Pseudomonadati</taxon>
        <taxon>Pseudomonadota</taxon>
        <taxon>Alphaproteobacteria</taxon>
        <taxon>Micropepsales</taxon>
        <taxon>Micropepsaceae</taxon>
        <taxon>Rhizomicrobium</taxon>
    </lineage>
</organism>
<comment type="caution">
    <text evidence="2">The sequence shown here is derived from an EMBL/GenBank/DDBJ whole genome shotgun (WGS) entry which is preliminary data.</text>
</comment>
<feature type="chain" id="PRO_5046571431" evidence="1">
    <location>
        <begin position="26"/>
        <end position="214"/>
    </location>
</feature>
<gene>
    <name evidence="2" type="ORF">GCM10008942_03140</name>
</gene>
<keyword evidence="3" id="KW-1185">Reference proteome</keyword>
<accession>A0ABP3P114</accession>
<dbReference type="Proteomes" id="UP001499951">
    <property type="component" value="Unassembled WGS sequence"/>
</dbReference>
<feature type="signal peptide" evidence="1">
    <location>
        <begin position="1"/>
        <end position="25"/>
    </location>
</feature>
<evidence type="ECO:0000256" key="1">
    <source>
        <dbReference type="SAM" id="SignalP"/>
    </source>
</evidence>
<dbReference type="EMBL" id="BAAADD010000001">
    <property type="protein sequence ID" value="GAA0558034.1"/>
    <property type="molecule type" value="Genomic_DNA"/>
</dbReference>
<name>A0ABP3P114_9PROT</name>
<sequence>MTMKKHILVLAVCLAAVGLSGCASKRSVDYTEFRAHPPRSILVLPPINESTEVGGTYGFLSTATMPIAEKGYYVFPVSVVDQYMKENGLPTAGEMHQVPLEKIRDIIGADAVLYLDLKDYGSKYQVIASTTRVNVTAKLVDVKSGQTIWTGASLVEQSSSGGSGNIIADLIATALDQVLNSTTDYAHTVSRTANYQLVADPNTGLLDGPYAPKK</sequence>
<dbReference type="Gene3D" id="3.40.50.10610">
    <property type="entry name" value="ABC-type transport auxiliary lipoprotein component"/>
    <property type="match status" value="1"/>
</dbReference>
<dbReference type="InterPro" id="IPR008517">
    <property type="entry name" value="GNA1162-like"/>
</dbReference>
<dbReference type="Pfam" id="PF05643">
    <property type="entry name" value="GNA1162-like"/>
    <property type="match status" value="1"/>
</dbReference>
<evidence type="ECO:0000313" key="2">
    <source>
        <dbReference type="EMBL" id="GAA0558034.1"/>
    </source>
</evidence>
<dbReference type="PROSITE" id="PS51257">
    <property type="entry name" value="PROKAR_LIPOPROTEIN"/>
    <property type="match status" value="1"/>
</dbReference>
<reference evidence="3" key="1">
    <citation type="journal article" date="2019" name="Int. J. Syst. Evol. Microbiol.">
        <title>The Global Catalogue of Microorganisms (GCM) 10K type strain sequencing project: providing services to taxonomists for standard genome sequencing and annotation.</title>
        <authorList>
            <consortium name="The Broad Institute Genomics Platform"/>
            <consortium name="The Broad Institute Genome Sequencing Center for Infectious Disease"/>
            <person name="Wu L."/>
            <person name="Ma J."/>
        </authorList>
    </citation>
    <scope>NUCLEOTIDE SEQUENCE [LARGE SCALE GENOMIC DNA]</scope>
    <source>
        <strain evidence="3">JCM 15089</strain>
    </source>
</reference>
<evidence type="ECO:0000313" key="3">
    <source>
        <dbReference type="Proteomes" id="UP001499951"/>
    </source>
</evidence>
<protein>
    <submittedName>
        <fullName evidence="2">DUF799 domain-containing protein</fullName>
    </submittedName>
</protein>